<name>A0A2X1D7J3_BREVE</name>
<dbReference type="GO" id="GO:0000287">
    <property type="term" value="F:magnesium ion binding"/>
    <property type="evidence" value="ECO:0007669"/>
    <property type="project" value="InterPro"/>
</dbReference>
<dbReference type="GO" id="GO:0009036">
    <property type="term" value="F:type II site-specific deoxyribonuclease activity"/>
    <property type="evidence" value="ECO:0007669"/>
    <property type="project" value="InterPro"/>
</dbReference>
<dbReference type="Gene3D" id="3.40.91.20">
    <property type="match status" value="1"/>
</dbReference>
<dbReference type="Pfam" id="PF09195">
    <property type="entry name" value="Endonuc-BglII"/>
    <property type="match status" value="1"/>
</dbReference>
<sequence length="153" mass="17203">MKFAGAYSLHNGQVEWEKRELDEWITDLFEAPNIPIGAGCTGRIREHLQDELTKSGWSHAVRIDQHYDLTVTGRYRDLAFQIQTGNISRAMYDLLKLQYLYVQGKIEAAALAVPTKAGAAVIASNVANVERVWGEVQLFDRIITVPLLIVGFE</sequence>
<keyword evidence="1" id="KW-0378">Hydrolase</keyword>
<evidence type="ECO:0000313" key="2">
    <source>
        <dbReference type="Proteomes" id="UP000251186"/>
    </source>
</evidence>
<evidence type="ECO:0000313" key="1">
    <source>
        <dbReference type="EMBL" id="SPU54796.1"/>
    </source>
</evidence>
<dbReference type="SUPFAM" id="SSF52980">
    <property type="entry name" value="Restriction endonuclease-like"/>
    <property type="match status" value="1"/>
</dbReference>
<dbReference type="Proteomes" id="UP000251186">
    <property type="component" value="Unassembled WGS sequence"/>
</dbReference>
<dbReference type="AlphaFoldDB" id="A0A2X1D7J3"/>
<accession>A0A2X1D7J3</accession>
<dbReference type="GO" id="GO:0009307">
    <property type="term" value="P:DNA restriction-modification system"/>
    <property type="evidence" value="ECO:0007669"/>
    <property type="project" value="InterPro"/>
</dbReference>
<dbReference type="EMBL" id="UAQP01000014">
    <property type="protein sequence ID" value="SPU54796.1"/>
    <property type="molecule type" value="Genomic_DNA"/>
</dbReference>
<proteinExistence type="predicted"/>
<gene>
    <name evidence="1" type="ORF">NCTC11166_02182</name>
</gene>
<dbReference type="GO" id="GO:0003677">
    <property type="term" value="F:DNA binding"/>
    <property type="evidence" value="ECO:0007669"/>
    <property type="project" value="InterPro"/>
</dbReference>
<protein>
    <submittedName>
        <fullName evidence="1">Restriction endonuclease BglII</fullName>
    </submittedName>
</protein>
<keyword evidence="1" id="KW-0540">Nuclease</keyword>
<dbReference type="InterPro" id="IPR011338">
    <property type="entry name" value="BamHI/BglII/BstY"/>
</dbReference>
<dbReference type="InterPro" id="IPR011335">
    <property type="entry name" value="Restrct_endonuc-II-like"/>
</dbReference>
<keyword evidence="1" id="KW-0255">Endonuclease</keyword>
<reference evidence="1 2" key="1">
    <citation type="submission" date="2018-06" db="EMBL/GenBank/DDBJ databases">
        <authorList>
            <consortium name="Pathogen Informatics"/>
            <person name="Doyle S."/>
        </authorList>
    </citation>
    <scope>NUCLEOTIDE SEQUENCE [LARGE SCALE GENOMIC DNA]</scope>
    <source>
        <strain evidence="1 2">NCTC11166</strain>
    </source>
</reference>
<dbReference type="RefSeq" id="WP_112862910.1">
    <property type="nucleotide sequence ID" value="NZ_UAQP01000014.1"/>
</dbReference>
<organism evidence="1 2">
    <name type="scientific">Brevundimonas vesicularis</name>
    <name type="common">Pseudomonas vesicularis</name>
    <dbReference type="NCBI Taxonomy" id="41276"/>
    <lineage>
        <taxon>Bacteria</taxon>
        <taxon>Pseudomonadati</taxon>
        <taxon>Pseudomonadota</taxon>
        <taxon>Alphaproteobacteria</taxon>
        <taxon>Caulobacterales</taxon>
        <taxon>Caulobacteraceae</taxon>
        <taxon>Brevundimonas</taxon>
    </lineage>
</organism>
<dbReference type="InterPro" id="IPR015278">
    <property type="entry name" value="BglII-like"/>
</dbReference>